<feature type="domain" description="OmpR/PhoB-type" evidence="13">
    <location>
        <begin position="204"/>
        <end position="303"/>
    </location>
</feature>
<dbReference type="SMART" id="SM00448">
    <property type="entry name" value="REC"/>
    <property type="match status" value="1"/>
</dbReference>
<evidence type="ECO:0000256" key="7">
    <source>
        <dbReference type="ARBA" id="ARBA00023159"/>
    </source>
</evidence>
<keyword evidence="15" id="KW-1185">Reference proteome</keyword>
<keyword evidence="3 10" id="KW-0597">Phosphoprotein</keyword>
<evidence type="ECO:0000259" key="13">
    <source>
        <dbReference type="PROSITE" id="PS51755"/>
    </source>
</evidence>
<evidence type="ECO:0000313" key="15">
    <source>
        <dbReference type="Proteomes" id="UP000825701"/>
    </source>
</evidence>
<dbReference type="InterPro" id="IPR001867">
    <property type="entry name" value="OmpR/PhoB-type_DNA-bd"/>
</dbReference>
<dbReference type="Gene3D" id="3.40.50.2300">
    <property type="match status" value="1"/>
</dbReference>
<evidence type="ECO:0000256" key="5">
    <source>
        <dbReference type="ARBA" id="ARBA00023015"/>
    </source>
</evidence>
<sequence length="312" mass="34778">MEARRCALTSGRCGNVSGRAIFVSERCGDHRRDVRQRGRFRPASGDRLKSASRRQVVLDEGRRVSAKDRTDVNASPHILVVDDDEEIRKLLGRYLQTQGLRVSLAASLKELKEKLHRGRPDLVVLDVMLPDGSGVDFCRDLRTTSGVPVILLTALKEDVDRIIGLEIGADDYVGKPFNPRELVARIRAVLRRTGEQRETPPASGRRHRFSGFTADADSRRVVDETGAEVPLTAGEFDLLMAFLERPGRVLSREQLLDITQGRSLGPFDRSIDVLVSRVRRKLGDQGAFQILKTLRNGGYQMTARVETEAAPE</sequence>
<dbReference type="CDD" id="cd00383">
    <property type="entry name" value="trans_reg_C"/>
    <property type="match status" value="1"/>
</dbReference>
<protein>
    <recommendedName>
        <fullName evidence="9">Regulatory protein VirG</fullName>
    </recommendedName>
</protein>
<dbReference type="InterPro" id="IPR039420">
    <property type="entry name" value="WalR-like"/>
</dbReference>
<dbReference type="Pfam" id="PF00486">
    <property type="entry name" value="Trans_reg_C"/>
    <property type="match status" value="1"/>
</dbReference>
<dbReference type="SUPFAM" id="SSF52172">
    <property type="entry name" value="CheY-like"/>
    <property type="match status" value="1"/>
</dbReference>
<dbReference type="GO" id="GO:0000976">
    <property type="term" value="F:transcription cis-regulatory region binding"/>
    <property type="evidence" value="ECO:0007669"/>
    <property type="project" value="TreeGrafter"/>
</dbReference>
<evidence type="ECO:0000256" key="6">
    <source>
        <dbReference type="ARBA" id="ARBA00023125"/>
    </source>
</evidence>
<keyword evidence="8" id="KW-0804">Transcription</keyword>
<dbReference type="Gene3D" id="6.10.250.690">
    <property type="match status" value="1"/>
</dbReference>
<dbReference type="FunFam" id="3.40.50.2300:FF:000001">
    <property type="entry name" value="DNA-binding response regulator PhoB"/>
    <property type="match status" value="1"/>
</dbReference>
<evidence type="ECO:0000256" key="4">
    <source>
        <dbReference type="ARBA" id="ARBA00023012"/>
    </source>
</evidence>
<feature type="DNA-binding region" description="OmpR/PhoB-type" evidence="11">
    <location>
        <begin position="204"/>
        <end position="303"/>
    </location>
</feature>
<gene>
    <name evidence="14" type="ORF">K6K41_04885</name>
</gene>
<dbReference type="InterPro" id="IPR011006">
    <property type="entry name" value="CheY-like_superfamily"/>
</dbReference>
<dbReference type="Proteomes" id="UP000825701">
    <property type="component" value="Chromosome"/>
</dbReference>
<evidence type="ECO:0000256" key="8">
    <source>
        <dbReference type="ARBA" id="ARBA00023163"/>
    </source>
</evidence>
<dbReference type="SUPFAM" id="SSF46894">
    <property type="entry name" value="C-terminal effector domain of the bipartite response regulators"/>
    <property type="match status" value="1"/>
</dbReference>
<accession>A0A9E6RA13</accession>
<dbReference type="Pfam" id="PF00072">
    <property type="entry name" value="Response_reg"/>
    <property type="match status" value="1"/>
</dbReference>
<dbReference type="PANTHER" id="PTHR48111:SF4">
    <property type="entry name" value="DNA-BINDING DUAL TRANSCRIPTIONAL REGULATOR OMPR"/>
    <property type="match status" value="1"/>
</dbReference>
<name>A0A9E6RA13_9HYPH</name>
<evidence type="ECO:0000256" key="1">
    <source>
        <dbReference type="ARBA" id="ARBA00004496"/>
    </source>
</evidence>
<feature type="modified residue" description="4-aspartylphosphate" evidence="10">
    <location>
        <position position="126"/>
    </location>
</feature>
<evidence type="ECO:0000256" key="3">
    <source>
        <dbReference type="ARBA" id="ARBA00022553"/>
    </source>
</evidence>
<evidence type="ECO:0000256" key="9">
    <source>
        <dbReference type="ARBA" id="ARBA00067337"/>
    </source>
</evidence>
<dbReference type="AlphaFoldDB" id="A0A9E6RA13"/>
<keyword evidence="6 11" id="KW-0238">DNA-binding</keyword>
<dbReference type="PANTHER" id="PTHR48111">
    <property type="entry name" value="REGULATOR OF RPOS"/>
    <property type="match status" value="1"/>
</dbReference>
<dbReference type="GO" id="GO:0006355">
    <property type="term" value="P:regulation of DNA-templated transcription"/>
    <property type="evidence" value="ECO:0007669"/>
    <property type="project" value="InterPro"/>
</dbReference>
<dbReference type="GO" id="GO:0000156">
    <property type="term" value="F:phosphorelay response regulator activity"/>
    <property type="evidence" value="ECO:0007669"/>
    <property type="project" value="TreeGrafter"/>
</dbReference>
<proteinExistence type="predicted"/>
<dbReference type="InterPro" id="IPR036388">
    <property type="entry name" value="WH-like_DNA-bd_sf"/>
</dbReference>
<dbReference type="KEGG" id="cmet:K6K41_04885"/>
<evidence type="ECO:0000256" key="10">
    <source>
        <dbReference type="PROSITE-ProRule" id="PRU00169"/>
    </source>
</evidence>
<dbReference type="SMART" id="SM00862">
    <property type="entry name" value="Trans_reg_C"/>
    <property type="match status" value="1"/>
</dbReference>
<dbReference type="PROSITE" id="PS50110">
    <property type="entry name" value="RESPONSE_REGULATORY"/>
    <property type="match status" value="1"/>
</dbReference>
<keyword evidence="2" id="KW-0963">Cytoplasm</keyword>
<dbReference type="FunFam" id="1.10.10.10:FF:000099">
    <property type="entry name" value="Two-component system response regulator TorR"/>
    <property type="match status" value="1"/>
</dbReference>
<keyword evidence="7" id="KW-0010">Activator</keyword>
<dbReference type="InterPro" id="IPR001789">
    <property type="entry name" value="Sig_transdc_resp-reg_receiver"/>
</dbReference>
<evidence type="ECO:0000313" key="14">
    <source>
        <dbReference type="EMBL" id="QZO00953.1"/>
    </source>
</evidence>
<dbReference type="GO" id="GO:0005829">
    <property type="term" value="C:cytosol"/>
    <property type="evidence" value="ECO:0007669"/>
    <property type="project" value="TreeGrafter"/>
</dbReference>
<organism evidence="14 15">
    <name type="scientific">Chenggangzhangella methanolivorans</name>
    <dbReference type="NCBI Taxonomy" id="1437009"/>
    <lineage>
        <taxon>Bacteria</taxon>
        <taxon>Pseudomonadati</taxon>
        <taxon>Pseudomonadota</taxon>
        <taxon>Alphaproteobacteria</taxon>
        <taxon>Hyphomicrobiales</taxon>
        <taxon>Methylopilaceae</taxon>
        <taxon>Chenggangzhangella</taxon>
    </lineage>
</organism>
<feature type="domain" description="Response regulatory" evidence="12">
    <location>
        <begin position="77"/>
        <end position="190"/>
    </location>
</feature>
<dbReference type="GO" id="GO:0032993">
    <property type="term" value="C:protein-DNA complex"/>
    <property type="evidence" value="ECO:0007669"/>
    <property type="project" value="TreeGrafter"/>
</dbReference>
<dbReference type="InterPro" id="IPR016032">
    <property type="entry name" value="Sig_transdc_resp-reg_C-effctor"/>
</dbReference>
<reference evidence="14" key="1">
    <citation type="submission" date="2021-08" db="EMBL/GenBank/DDBJ databases">
        <authorList>
            <person name="Zhang H."/>
            <person name="Xu M."/>
            <person name="Yu Z."/>
            <person name="Yang L."/>
            <person name="Cai Y."/>
        </authorList>
    </citation>
    <scope>NUCLEOTIDE SEQUENCE</scope>
    <source>
        <strain evidence="14">CHL1</strain>
    </source>
</reference>
<dbReference type="EMBL" id="CP081869">
    <property type="protein sequence ID" value="QZO00953.1"/>
    <property type="molecule type" value="Genomic_DNA"/>
</dbReference>
<keyword evidence="4" id="KW-0902">Two-component regulatory system</keyword>
<evidence type="ECO:0000259" key="12">
    <source>
        <dbReference type="PROSITE" id="PS50110"/>
    </source>
</evidence>
<dbReference type="PROSITE" id="PS51755">
    <property type="entry name" value="OMPR_PHOB"/>
    <property type="match status" value="1"/>
</dbReference>
<keyword evidence="5" id="KW-0805">Transcription regulation</keyword>
<evidence type="ECO:0000256" key="11">
    <source>
        <dbReference type="PROSITE-ProRule" id="PRU01091"/>
    </source>
</evidence>
<dbReference type="Gene3D" id="1.10.10.10">
    <property type="entry name" value="Winged helix-like DNA-binding domain superfamily/Winged helix DNA-binding domain"/>
    <property type="match status" value="1"/>
</dbReference>
<evidence type="ECO:0000256" key="2">
    <source>
        <dbReference type="ARBA" id="ARBA00022490"/>
    </source>
</evidence>
<comment type="subcellular location">
    <subcellularLocation>
        <location evidence="1">Cytoplasm</location>
    </subcellularLocation>
</comment>